<dbReference type="PANTHER" id="PTHR43717">
    <property type="entry name" value="ANAEROBIC NITRIC OXIDE REDUCTASE FLAVORUBREDOXIN"/>
    <property type="match status" value="1"/>
</dbReference>
<reference evidence="8 9" key="1">
    <citation type="submission" date="2022-04" db="EMBL/GenBank/DDBJ databases">
        <title>Genome sequence of C. roseum typestrain.</title>
        <authorList>
            <person name="Poehlein A."/>
            <person name="Schoch T."/>
            <person name="Duerre P."/>
            <person name="Daniel R."/>
        </authorList>
    </citation>
    <scope>NUCLEOTIDE SEQUENCE [LARGE SCALE GENOMIC DNA]</scope>
    <source>
        <strain evidence="8 9">DSM 7320</strain>
    </source>
</reference>
<dbReference type="AlphaFoldDB" id="A0A1S8MGA2"/>
<dbReference type="GO" id="GO:0009055">
    <property type="term" value="F:electron transfer activity"/>
    <property type="evidence" value="ECO:0007669"/>
    <property type="project" value="UniProtKB-UniRule"/>
</dbReference>
<dbReference type="NCBIfam" id="TIGR01753">
    <property type="entry name" value="flav_short"/>
    <property type="match status" value="1"/>
</dbReference>
<dbReference type="NCBIfam" id="NF004049">
    <property type="entry name" value="PRK05568.1"/>
    <property type="match status" value="1"/>
</dbReference>
<keyword evidence="9" id="KW-1185">Reference proteome</keyword>
<dbReference type="SUPFAM" id="SSF52218">
    <property type="entry name" value="Flavoproteins"/>
    <property type="match status" value="1"/>
</dbReference>
<protein>
    <recommendedName>
        <fullName evidence="7">Flavodoxin</fullName>
    </recommendedName>
</protein>
<dbReference type="Gene3D" id="3.40.50.360">
    <property type="match status" value="1"/>
</dbReference>
<accession>A0A1S8MGA2</accession>
<dbReference type="InterPro" id="IPR029039">
    <property type="entry name" value="Flavoprotein-like_sf"/>
</dbReference>
<evidence type="ECO:0000256" key="3">
    <source>
        <dbReference type="ARBA" id="ARBA00022448"/>
    </source>
</evidence>
<comment type="similarity">
    <text evidence="2 7">Belongs to the flavodoxin family.</text>
</comment>
<name>A0A1S8MGA2_9CLOT</name>
<keyword evidence="5 7" id="KW-0288">FMN</keyword>
<keyword evidence="3 7" id="KW-0813">Transport</keyword>
<evidence type="ECO:0000256" key="6">
    <source>
        <dbReference type="ARBA" id="ARBA00022982"/>
    </source>
</evidence>
<evidence type="ECO:0000256" key="2">
    <source>
        <dbReference type="ARBA" id="ARBA00005267"/>
    </source>
</evidence>
<dbReference type="InterPro" id="IPR001226">
    <property type="entry name" value="Flavodoxin_CS"/>
</dbReference>
<dbReference type="InterPro" id="IPR008254">
    <property type="entry name" value="Flavodoxin/NO_synth"/>
</dbReference>
<dbReference type="PROSITE" id="PS50902">
    <property type="entry name" value="FLAVODOXIN_LIKE"/>
    <property type="match status" value="1"/>
</dbReference>
<dbReference type="InterPro" id="IPR010087">
    <property type="entry name" value="Flav_short"/>
</dbReference>
<proteinExistence type="inferred from homology"/>
<dbReference type="GO" id="GO:0016651">
    <property type="term" value="F:oxidoreductase activity, acting on NAD(P)H"/>
    <property type="evidence" value="ECO:0007669"/>
    <property type="project" value="UniProtKB-ARBA"/>
</dbReference>
<dbReference type="Proteomes" id="UP000190951">
    <property type="component" value="Chromosome"/>
</dbReference>
<dbReference type="RefSeq" id="WP_077832381.1">
    <property type="nucleotide sequence ID" value="NZ_CP096983.1"/>
</dbReference>
<dbReference type="Pfam" id="PF00258">
    <property type="entry name" value="Flavodoxin_1"/>
    <property type="match status" value="1"/>
</dbReference>
<organism evidence="8 9">
    <name type="scientific">Clostridium felsineum</name>
    <dbReference type="NCBI Taxonomy" id="36839"/>
    <lineage>
        <taxon>Bacteria</taxon>
        <taxon>Bacillati</taxon>
        <taxon>Bacillota</taxon>
        <taxon>Clostridia</taxon>
        <taxon>Eubacteriales</taxon>
        <taxon>Clostridiaceae</taxon>
        <taxon>Clostridium</taxon>
    </lineage>
</organism>
<comment type="cofactor">
    <cofactor evidence="1 7">
        <name>FMN</name>
        <dbReference type="ChEBI" id="CHEBI:58210"/>
    </cofactor>
</comment>
<evidence type="ECO:0000256" key="7">
    <source>
        <dbReference type="RuleBase" id="RU367037"/>
    </source>
</evidence>
<evidence type="ECO:0000313" key="8">
    <source>
        <dbReference type="EMBL" id="URZ10357.1"/>
    </source>
</evidence>
<evidence type="ECO:0000256" key="1">
    <source>
        <dbReference type="ARBA" id="ARBA00001917"/>
    </source>
</evidence>
<gene>
    <name evidence="8" type="ORF">CROST_010650</name>
</gene>
<keyword evidence="4 7" id="KW-0285">Flavoprotein</keyword>
<dbReference type="GO" id="GO:0010181">
    <property type="term" value="F:FMN binding"/>
    <property type="evidence" value="ECO:0007669"/>
    <property type="project" value="UniProtKB-UniRule"/>
</dbReference>
<keyword evidence="6 7" id="KW-0249">Electron transport</keyword>
<evidence type="ECO:0000256" key="4">
    <source>
        <dbReference type="ARBA" id="ARBA00022630"/>
    </source>
</evidence>
<dbReference type="STRING" id="84029.CROST_30810"/>
<evidence type="ECO:0000313" key="9">
    <source>
        <dbReference type="Proteomes" id="UP000190951"/>
    </source>
</evidence>
<dbReference type="PROSITE" id="PS00201">
    <property type="entry name" value="FLAVODOXIN"/>
    <property type="match status" value="1"/>
</dbReference>
<dbReference type="PANTHER" id="PTHR43717:SF1">
    <property type="entry name" value="ANAEROBIC NITRIC OXIDE REDUCTASE FLAVORUBREDOXIN"/>
    <property type="match status" value="1"/>
</dbReference>
<comment type="function">
    <text evidence="7">Low-potential electron donor to a number of redox enzymes.</text>
</comment>
<dbReference type="EMBL" id="CP096983">
    <property type="protein sequence ID" value="URZ10357.1"/>
    <property type="molecule type" value="Genomic_DNA"/>
</dbReference>
<sequence length="142" mass="15408">MLNVNIIFWSGTGNTEIMAKLISEGIKSAGGEVELLSVSDASIDKVKASDIVVLGSPAMGDEVIEEAEMDPFIESISEEIKGKKVALFGSYGWGDGKFMRDWVERMEGYGAKVLNDGLIIQDAPEGESKDQCIEFGKKLLEN</sequence>
<evidence type="ECO:0000256" key="5">
    <source>
        <dbReference type="ARBA" id="ARBA00022643"/>
    </source>
</evidence>
<dbReference type="KEGG" id="crw:CROST_010650"/>